<accession>A0A3A4ZGC1</accession>
<protein>
    <submittedName>
        <fullName evidence="1">Winged helix-turn-helix transcriptional regulator</fullName>
    </submittedName>
</protein>
<evidence type="ECO:0000313" key="2">
    <source>
        <dbReference type="Proteomes" id="UP000265540"/>
    </source>
</evidence>
<reference evidence="1 2" key="1">
    <citation type="journal article" date="2017" name="ISME J.">
        <title>Energy and carbon metabolisms in a deep terrestrial subsurface fluid microbial community.</title>
        <authorList>
            <person name="Momper L."/>
            <person name="Jungbluth S.P."/>
            <person name="Lee M.D."/>
            <person name="Amend J.P."/>
        </authorList>
    </citation>
    <scope>NUCLEOTIDE SEQUENCE [LARGE SCALE GENOMIC DNA]</scope>
    <source>
        <strain evidence="1">SURF_46</strain>
    </source>
</reference>
<dbReference type="Pfam" id="PF13412">
    <property type="entry name" value="HTH_24"/>
    <property type="match status" value="1"/>
</dbReference>
<dbReference type="SUPFAM" id="SSF46785">
    <property type="entry name" value="Winged helix' DNA-binding domain"/>
    <property type="match status" value="1"/>
</dbReference>
<gene>
    <name evidence="1" type="ORF">C4561_00355</name>
</gene>
<sequence>MDKEHRILSYLQGEEQTTQRQIAGRTGLSLGSVNILLKKMVKKGLVKIERLNARSLRYILTPRGLSEKSKLTYHFIKNSYAQITRLTTAVENVIQKIQPGQNTGIYLYGPQNEVLEVLNLVMGKGKINHTYIAEERLLPDPSSHTVIIVWDLADEEKLSQSYRTVNILKELN</sequence>
<proteinExistence type="predicted"/>
<name>A0A3A4ZGC1_UNCKA</name>
<dbReference type="InterPro" id="IPR036388">
    <property type="entry name" value="WH-like_DNA-bd_sf"/>
</dbReference>
<evidence type="ECO:0000313" key="1">
    <source>
        <dbReference type="EMBL" id="RJR28195.1"/>
    </source>
</evidence>
<organism evidence="1 2">
    <name type="scientific">candidate division WWE3 bacterium</name>
    <dbReference type="NCBI Taxonomy" id="2053526"/>
    <lineage>
        <taxon>Bacteria</taxon>
        <taxon>Katanobacteria</taxon>
    </lineage>
</organism>
<dbReference type="Gene3D" id="1.10.10.10">
    <property type="entry name" value="Winged helix-like DNA-binding domain superfamily/Winged helix DNA-binding domain"/>
    <property type="match status" value="1"/>
</dbReference>
<dbReference type="AlphaFoldDB" id="A0A3A4ZGC1"/>
<comment type="caution">
    <text evidence="1">The sequence shown here is derived from an EMBL/GenBank/DDBJ whole genome shotgun (WGS) entry which is preliminary data.</text>
</comment>
<dbReference type="InterPro" id="IPR036390">
    <property type="entry name" value="WH_DNA-bd_sf"/>
</dbReference>
<dbReference type="EMBL" id="QZJF01000003">
    <property type="protein sequence ID" value="RJR28195.1"/>
    <property type="molecule type" value="Genomic_DNA"/>
</dbReference>
<dbReference type="Proteomes" id="UP000265540">
    <property type="component" value="Unassembled WGS sequence"/>
</dbReference>